<accession>A0ABU2FE05</accession>
<keyword evidence="3" id="KW-1185">Reference proteome</keyword>
<keyword evidence="1" id="KW-1133">Transmembrane helix</keyword>
<evidence type="ECO:0000313" key="2">
    <source>
        <dbReference type="EMBL" id="MDS0260490.1"/>
    </source>
</evidence>
<sequence length="281" mass="29502">MPDFRHRIADGMARTGDRLRLALVPMLFALLDVSKIQSTLAFEGTHFGLRLGLPLSVVTVWQFVSVPSTGVSVNTGVPIRFLPFALVTVPALLAVQTALTAGYFGSVRNVLNGDPSQFVENSRRYFLPFLALTALPYLAAVPAVLGTASATGTLGGTAVLFVLPALLVFLVAGYLFYATPYLVVLRDTGLVAAARQSYALAVQGGPYASYAIGFALFVFAVSPFATLVVVNVPFVGVLVGVLAGGYLGLGANIATMRFVADLDPGSSVEASWPSDAPERAD</sequence>
<evidence type="ECO:0000256" key="1">
    <source>
        <dbReference type="SAM" id="Phobius"/>
    </source>
</evidence>
<feature type="transmembrane region" description="Helical" evidence="1">
    <location>
        <begin position="227"/>
        <end position="249"/>
    </location>
</feature>
<dbReference type="Proteomes" id="UP001259659">
    <property type="component" value="Unassembled WGS sequence"/>
</dbReference>
<feature type="transmembrane region" description="Helical" evidence="1">
    <location>
        <begin position="198"/>
        <end position="221"/>
    </location>
</feature>
<evidence type="ECO:0008006" key="4">
    <source>
        <dbReference type="Google" id="ProtNLM"/>
    </source>
</evidence>
<gene>
    <name evidence="2" type="ORF">NDI56_13880</name>
</gene>
<comment type="caution">
    <text evidence="2">The sequence shown here is derived from an EMBL/GenBank/DDBJ whole genome shotgun (WGS) entry which is preliminary data.</text>
</comment>
<keyword evidence="1" id="KW-0812">Transmembrane</keyword>
<evidence type="ECO:0000313" key="3">
    <source>
        <dbReference type="Proteomes" id="UP001259659"/>
    </source>
</evidence>
<organism evidence="2 3">
    <name type="scientific">Haloarcula saliterrae</name>
    <dbReference type="NCBI Taxonomy" id="2950534"/>
    <lineage>
        <taxon>Archaea</taxon>
        <taxon>Methanobacteriati</taxon>
        <taxon>Methanobacteriota</taxon>
        <taxon>Stenosarchaea group</taxon>
        <taxon>Halobacteria</taxon>
        <taxon>Halobacteriales</taxon>
        <taxon>Haloarculaceae</taxon>
        <taxon>Haloarcula</taxon>
    </lineage>
</organism>
<keyword evidence="1" id="KW-0472">Membrane</keyword>
<dbReference type="RefSeq" id="WP_310920171.1">
    <property type="nucleotide sequence ID" value="NZ_JAMQON010000004.1"/>
</dbReference>
<protein>
    <recommendedName>
        <fullName evidence="4">DUF4013 domain-containing protein</fullName>
    </recommendedName>
</protein>
<feature type="transmembrane region" description="Helical" evidence="1">
    <location>
        <begin position="81"/>
        <end position="104"/>
    </location>
</feature>
<feature type="transmembrane region" description="Helical" evidence="1">
    <location>
        <begin position="125"/>
        <end position="145"/>
    </location>
</feature>
<feature type="transmembrane region" description="Helical" evidence="1">
    <location>
        <begin position="157"/>
        <end position="177"/>
    </location>
</feature>
<proteinExistence type="predicted"/>
<reference evidence="2 3" key="1">
    <citation type="submission" date="2022-06" db="EMBL/GenBank/DDBJ databases">
        <title>Haloarcula sp. a new haloarchaeum isolate from saline soil.</title>
        <authorList>
            <person name="Strakova D."/>
            <person name="Galisteo C."/>
            <person name="Sanchez-Porro C."/>
            <person name="Ventosa A."/>
        </authorList>
    </citation>
    <scope>NUCLEOTIDE SEQUENCE [LARGE SCALE GENOMIC DNA]</scope>
    <source>
        <strain evidence="2 3">S1CR25-12</strain>
    </source>
</reference>
<dbReference type="EMBL" id="JAMQON010000004">
    <property type="protein sequence ID" value="MDS0260490.1"/>
    <property type="molecule type" value="Genomic_DNA"/>
</dbReference>
<name>A0ABU2FE05_9EURY</name>